<name>A0ACA9LBE5_9GLOM</name>
<accession>A0ACA9LBE5</accession>
<evidence type="ECO:0000313" key="2">
    <source>
        <dbReference type="Proteomes" id="UP000789702"/>
    </source>
</evidence>
<dbReference type="EMBL" id="CAJVPU010003413">
    <property type="protein sequence ID" value="CAG8517641.1"/>
    <property type="molecule type" value="Genomic_DNA"/>
</dbReference>
<protein>
    <submittedName>
        <fullName evidence="1">10388_t:CDS:1</fullName>
    </submittedName>
</protein>
<organism evidence="1 2">
    <name type="scientific">Dentiscutata heterogama</name>
    <dbReference type="NCBI Taxonomy" id="1316150"/>
    <lineage>
        <taxon>Eukaryota</taxon>
        <taxon>Fungi</taxon>
        <taxon>Fungi incertae sedis</taxon>
        <taxon>Mucoromycota</taxon>
        <taxon>Glomeromycotina</taxon>
        <taxon>Glomeromycetes</taxon>
        <taxon>Diversisporales</taxon>
        <taxon>Gigasporaceae</taxon>
        <taxon>Dentiscutata</taxon>
    </lineage>
</organism>
<gene>
    <name evidence="1" type="ORF">DHETER_LOCUS3757</name>
</gene>
<proteinExistence type="predicted"/>
<keyword evidence="2" id="KW-1185">Reference proteome</keyword>
<comment type="caution">
    <text evidence="1">The sequence shown here is derived from an EMBL/GenBank/DDBJ whole genome shotgun (WGS) entry which is preliminary data.</text>
</comment>
<sequence length="227" mass="26141">MDYEAIASTIMPNLGHKIKDFQYYTWNVTNWNNLPEKLMGPEFEAGGLKWQILLFPFGNSNKSKVSIFLKFVEQQGESAGWHACVQFALLLWNSEEPTKYVGYPAYNRFDAKYSDWGFGSFYDRSKLFIPFNNRTCPLIENGSCKITALVRVLKDPTGTLWSDRNMGHIGLKSQRTNTFLNSVVLSLYYIRYFRRAVYMISKEGDIPARSIASALQRVFYQLNISAS</sequence>
<reference evidence="1" key="1">
    <citation type="submission" date="2021-06" db="EMBL/GenBank/DDBJ databases">
        <authorList>
            <person name="Kallberg Y."/>
            <person name="Tangrot J."/>
            <person name="Rosling A."/>
        </authorList>
    </citation>
    <scope>NUCLEOTIDE SEQUENCE</scope>
    <source>
        <strain evidence="1">IL203A</strain>
    </source>
</reference>
<evidence type="ECO:0000313" key="1">
    <source>
        <dbReference type="EMBL" id="CAG8517641.1"/>
    </source>
</evidence>
<dbReference type="Proteomes" id="UP000789702">
    <property type="component" value="Unassembled WGS sequence"/>
</dbReference>